<sequence>MEKTYKQSDEDILLYSNFGINEEKVNIHDPDSDYNILDDDSISSVTATENSGVGNIVININNNNDNEINLFTLDESALERAKLLANEKEIMMMILSVKI</sequence>
<gene>
    <name evidence="1" type="ORF">F8M41_007069</name>
</gene>
<dbReference type="AlphaFoldDB" id="A0A8H4AWG2"/>
<reference evidence="1 2" key="1">
    <citation type="journal article" date="2019" name="Environ. Microbiol.">
        <title>At the nexus of three kingdoms: the genome of the mycorrhizal fungus Gigaspora margarita provides insights into plant, endobacterial and fungal interactions.</title>
        <authorList>
            <person name="Venice F."/>
            <person name="Ghignone S."/>
            <person name="Salvioli di Fossalunga A."/>
            <person name="Amselem J."/>
            <person name="Novero M."/>
            <person name="Xianan X."/>
            <person name="Sedzielewska Toro K."/>
            <person name="Morin E."/>
            <person name="Lipzen A."/>
            <person name="Grigoriev I.V."/>
            <person name="Henrissat B."/>
            <person name="Martin F.M."/>
            <person name="Bonfante P."/>
        </authorList>
    </citation>
    <scope>NUCLEOTIDE SEQUENCE [LARGE SCALE GENOMIC DNA]</scope>
    <source>
        <strain evidence="1 2">BEG34</strain>
    </source>
</reference>
<accession>A0A8H4AWG2</accession>
<dbReference type="OrthoDB" id="10465667at2759"/>
<name>A0A8H4AWG2_GIGMA</name>
<organism evidence="1 2">
    <name type="scientific">Gigaspora margarita</name>
    <dbReference type="NCBI Taxonomy" id="4874"/>
    <lineage>
        <taxon>Eukaryota</taxon>
        <taxon>Fungi</taxon>
        <taxon>Fungi incertae sedis</taxon>
        <taxon>Mucoromycota</taxon>
        <taxon>Glomeromycotina</taxon>
        <taxon>Glomeromycetes</taxon>
        <taxon>Diversisporales</taxon>
        <taxon>Gigasporaceae</taxon>
        <taxon>Gigaspora</taxon>
    </lineage>
</organism>
<comment type="caution">
    <text evidence="1">The sequence shown here is derived from an EMBL/GenBank/DDBJ whole genome shotgun (WGS) entry which is preliminary data.</text>
</comment>
<keyword evidence="2" id="KW-1185">Reference proteome</keyword>
<evidence type="ECO:0000313" key="2">
    <source>
        <dbReference type="Proteomes" id="UP000439903"/>
    </source>
</evidence>
<dbReference type="Proteomes" id="UP000439903">
    <property type="component" value="Unassembled WGS sequence"/>
</dbReference>
<evidence type="ECO:0000313" key="1">
    <source>
        <dbReference type="EMBL" id="KAF0539421.1"/>
    </source>
</evidence>
<protein>
    <submittedName>
        <fullName evidence="1">Uncharacterized protein</fullName>
    </submittedName>
</protein>
<dbReference type="EMBL" id="WTPW01000171">
    <property type="protein sequence ID" value="KAF0539421.1"/>
    <property type="molecule type" value="Genomic_DNA"/>
</dbReference>
<proteinExistence type="predicted"/>